<dbReference type="EMBL" id="CM047909">
    <property type="protein sequence ID" value="KAJ0079030.1"/>
    <property type="molecule type" value="Genomic_DNA"/>
</dbReference>
<evidence type="ECO:0000313" key="2">
    <source>
        <dbReference type="Proteomes" id="UP001164250"/>
    </source>
</evidence>
<comment type="caution">
    <text evidence="1">The sequence shown here is derived from an EMBL/GenBank/DDBJ whole genome shotgun (WGS) entry which is preliminary data.</text>
</comment>
<evidence type="ECO:0000313" key="1">
    <source>
        <dbReference type="EMBL" id="KAJ0079030.1"/>
    </source>
</evidence>
<keyword evidence="2" id="KW-1185">Reference proteome</keyword>
<gene>
    <name evidence="1" type="ORF">Patl1_24086</name>
</gene>
<reference evidence="2" key="1">
    <citation type="journal article" date="2023" name="G3 (Bethesda)">
        <title>Genome assembly and association tests identify interacting loci associated with vigor, precocity, and sex in interspecific pistachio rootstocks.</title>
        <authorList>
            <person name="Palmer W."/>
            <person name="Jacygrad E."/>
            <person name="Sagayaradj S."/>
            <person name="Cavanaugh K."/>
            <person name="Han R."/>
            <person name="Bertier L."/>
            <person name="Beede B."/>
            <person name="Kafkas S."/>
            <person name="Golino D."/>
            <person name="Preece J."/>
            <person name="Michelmore R."/>
        </authorList>
    </citation>
    <scope>NUCLEOTIDE SEQUENCE [LARGE SCALE GENOMIC DNA]</scope>
</reference>
<sequence>MIQQLSLKYPAVGTKLGLSYKDAPSALEKSEEIGSPVKTFGFPCKATQNIRQGPNLFQSNACQKDRKKEQFLFCSNIPFLSSFCALQQLSLKHPAVHAKLGLPDKDAPSGLEKSEEMDSPEKHLDSPAKQCLISVKDLTPKELVALSVKHLSKGQKERAISFLRLAALDKDPDYINALIVMVQTQLQKGLLAEAVEYLERAISKVHLV</sequence>
<protein>
    <submittedName>
        <fullName evidence="1">Uncharacterized protein</fullName>
    </submittedName>
</protein>
<name>A0ACC0ZWF2_9ROSI</name>
<accession>A0ACC0ZWF2</accession>
<dbReference type="Proteomes" id="UP001164250">
    <property type="component" value="Chromosome 13"/>
</dbReference>
<organism evidence="1 2">
    <name type="scientific">Pistacia atlantica</name>
    <dbReference type="NCBI Taxonomy" id="434234"/>
    <lineage>
        <taxon>Eukaryota</taxon>
        <taxon>Viridiplantae</taxon>
        <taxon>Streptophyta</taxon>
        <taxon>Embryophyta</taxon>
        <taxon>Tracheophyta</taxon>
        <taxon>Spermatophyta</taxon>
        <taxon>Magnoliopsida</taxon>
        <taxon>eudicotyledons</taxon>
        <taxon>Gunneridae</taxon>
        <taxon>Pentapetalae</taxon>
        <taxon>rosids</taxon>
        <taxon>malvids</taxon>
        <taxon>Sapindales</taxon>
        <taxon>Anacardiaceae</taxon>
        <taxon>Pistacia</taxon>
    </lineage>
</organism>
<proteinExistence type="predicted"/>